<feature type="transmembrane region" description="Helical" evidence="1">
    <location>
        <begin position="38"/>
        <end position="62"/>
    </location>
</feature>
<gene>
    <name evidence="2" type="ORF">J2S59_000329</name>
</gene>
<keyword evidence="1" id="KW-0472">Membrane</keyword>
<keyword evidence="3" id="KW-1185">Reference proteome</keyword>
<evidence type="ECO:0000313" key="2">
    <source>
        <dbReference type="EMBL" id="MDP9820520.1"/>
    </source>
</evidence>
<protein>
    <submittedName>
        <fullName evidence="2">Membrane protein implicated in regulation of membrane protease activity</fullName>
    </submittedName>
</protein>
<evidence type="ECO:0000256" key="1">
    <source>
        <dbReference type="SAM" id="Phobius"/>
    </source>
</evidence>
<reference evidence="2 3" key="1">
    <citation type="submission" date="2023-07" db="EMBL/GenBank/DDBJ databases">
        <title>Sequencing the genomes of 1000 actinobacteria strains.</title>
        <authorList>
            <person name="Klenk H.-P."/>
        </authorList>
    </citation>
    <scope>NUCLEOTIDE SEQUENCE [LARGE SCALE GENOMIC DNA]</scope>
    <source>
        <strain evidence="2 3">GD13</strain>
    </source>
</reference>
<proteinExistence type="predicted"/>
<name>A0ABT9NL03_9ACTN</name>
<accession>A0ABT9NL03</accession>
<keyword evidence="2" id="KW-0378">Hydrolase</keyword>
<evidence type="ECO:0000313" key="3">
    <source>
        <dbReference type="Proteomes" id="UP001240447"/>
    </source>
</evidence>
<dbReference type="Proteomes" id="UP001240447">
    <property type="component" value="Unassembled WGS sequence"/>
</dbReference>
<dbReference type="RefSeq" id="WP_068124345.1">
    <property type="nucleotide sequence ID" value="NZ_CCXJ01000703.1"/>
</dbReference>
<dbReference type="EMBL" id="JAUSQM010000001">
    <property type="protein sequence ID" value="MDP9820520.1"/>
    <property type="molecule type" value="Genomic_DNA"/>
</dbReference>
<comment type="caution">
    <text evidence="2">The sequence shown here is derived from an EMBL/GenBank/DDBJ whole genome shotgun (WGS) entry which is preliminary data.</text>
</comment>
<keyword evidence="1" id="KW-0812">Transmembrane</keyword>
<sequence length="78" mass="8922">MSELWSWALTAVGLTCFYLAGRKVWWAWYVGIAGQVLWLAYSLTTQQWGFLAGVVAYSVVYVRNAVAWTRERGGEDER</sequence>
<organism evidence="2 3">
    <name type="scientific">Nocardioides massiliensis</name>
    <dbReference type="NCBI Taxonomy" id="1325935"/>
    <lineage>
        <taxon>Bacteria</taxon>
        <taxon>Bacillati</taxon>
        <taxon>Actinomycetota</taxon>
        <taxon>Actinomycetes</taxon>
        <taxon>Propionibacteriales</taxon>
        <taxon>Nocardioidaceae</taxon>
        <taxon>Nocardioides</taxon>
    </lineage>
</organism>
<dbReference type="GO" id="GO:0008233">
    <property type="term" value="F:peptidase activity"/>
    <property type="evidence" value="ECO:0007669"/>
    <property type="project" value="UniProtKB-KW"/>
</dbReference>
<keyword evidence="1" id="KW-1133">Transmembrane helix</keyword>
<dbReference type="GO" id="GO:0006508">
    <property type="term" value="P:proteolysis"/>
    <property type="evidence" value="ECO:0007669"/>
    <property type="project" value="UniProtKB-KW"/>
</dbReference>
<keyword evidence="2" id="KW-0645">Protease</keyword>